<keyword evidence="7 12" id="KW-0472">Membrane</keyword>
<feature type="chain" id="PRO_5035816334" description="Mannose receptor, C type 1b" evidence="13">
    <location>
        <begin position="20"/>
        <end position="2784"/>
    </location>
</feature>
<dbReference type="Pfam" id="PF00040">
    <property type="entry name" value="fn2"/>
    <property type="match status" value="2"/>
</dbReference>
<dbReference type="SMART" id="SM00458">
    <property type="entry name" value="RICIN"/>
    <property type="match status" value="2"/>
</dbReference>
<feature type="domain" description="C-type lectin" evidence="14">
    <location>
        <begin position="1993"/>
        <end position="2111"/>
    </location>
</feature>
<comment type="subcellular location">
    <subcellularLocation>
        <location evidence="1">Membrane</location>
        <topology evidence="1">Single-pass membrane protein</topology>
    </subcellularLocation>
</comment>
<evidence type="ECO:0000256" key="8">
    <source>
        <dbReference type="ARBA" id="ARBA00023157"/>
    </source>
</evidence>
<evidence type="ECO:0000256" key="13">
    <source>
        <dbReference type="SAM" id="SignalP"/>
    </source>
</evidence>
<feature type="domain" description="C-type lectin" evidence="14">
    <location>
        <begin position="2425"/>
        <end position="2536"/>
    </location>
</feature>
<evidence type="ECO:0000313" key="16">
    <source>
        <dbReference type="EMBL" id="KAG9273996.1"/>
    </source>
</evidence>
<evidence type="ECO:0000256" key="4">
    <source>
        <dbReference type="ARBA" id="ARBA00022729"/>
    </source>
</evidence>
<dbReference type="InterPro" id="IPR000772">
    <property type="entry name" value="Ricin_B_lectin"/>
</dbReference>
<comment type="caution">
    <text evidence="16">The sequence shown here is derived from an EMBL/GenBank/DDBJ whole genome shotgun (WGS) entry which is preliminary data.</text>
</comment>
<keyword evidence="9" id="KW-0675">Receptor</keyword>
<feature type="disulfide bond" evidence="11">
    <location>
        <begin position="1508"/>
        <end position="1534"/>
    </location>
</feature>
<feature type="domain" description="C-type lectin" evidence="14">
    <location>
        <begin position="501"/>
        <end position="616"/>
    </location>
</feature>
<dbReference type="SUPFAM" id="SSF56436">
    <property type="entry name" value="C-type lectin-like"/>
    <property type="match status" value="16"/>
</dbReference>
<evidence type="ECO:0000256" key="3">
    <source>
        <dbReference type="ARBA" id="ARBA00022692"/>
    </source>
</evidence>
<evidence type="ECO:0000256" key="1">
    <source>
        <dbReference type="ARBA" id="ARBA00004167"/>
    </source>
</evidence>
<keyword evidence="5" id="KW-0677">Repeat</keyword>
<dbReference type="GO" id="GO:0006897">
    <property type="term" value="P:endocytosis"/>
    <property type="evidence" value="ECO:0007669"/>
    <property type="project" value="UniProtKB-KW"/>
</dbReference>
<dbReference type="CDD" id="cd00037">
    <property type="entry name" value="CLECT"/>
    <property type="match status" value="16"/>
</dbReference>
<evidence type="ECO:0008006" key="18">
    <source>
        <dbReference type="Google" id="ProtNLM"/>
    </source>
</evidence>
<dbReference type="InterPro" id="IPR035992">
    <property type="entry name" value="Ricin_B-like_lectins"/>
</dbReference>
<dbReference type="InterPro" id="IPR000562">
    <property type="entry name" value="FN_type2_dom"/>
</dbReference>
<dbReference type="PROSITE" id="PS00615">
    <property type="entry name" value="C_TYPE_LECTIN_1"/>
    <property type="match status" value="3"/>
</dbReference>
<evidence type="ECO:0000256" key="6">
    <source>
        <dbReference type="ARBA" id="ARBA00022989"/>
    </source>
</evidence>
<dbReference type="Pfam" id="PF00059">
    <property type="entry name" value="Lectin_C"/>
    <property type="match status" value="16"/>
</dbReference>
<feature type="domain" description="C-type lectin" evidence="14">
    <location>
        <begin position="2284"/>
        <end position="2404"/>
    </location>
</feature>
<dbReference type="Proteomes" id="UP000752171">
    <property type="component" value="Unassembled WGS sequence"/>
</dbReference>
<evidence type="ECO:0000256" key="7">
    <source>
        <dbReference type="ARBA" id="ARBA00023136"/>
    </source>
</evidence>
<dbReference type="Pfam" id="PF24562">
    <property type="entry name" value="CysR_MRC2_N"/>
    <property type="match status" value="2"/>
</dbReference>
<dbReference type="SUPFAM" id="SSF57440">
    <property type="entry name" value="Kringle-like"/>
    <property type="match status" value="2"/>
</dbReference>
<dbReference type="InterPro" id="IPR036943">
    <property type="entry name" value="FN_type2_sf"/>
</dbReference>
<evidence type="ECO:0000256" key="9">
    <source>
        <dbReference type="ARBA" id="ARBA00023170"/>
    </source>
</evidence>
<reference evidence="16 17" key="1">
    <citation type="submission" date="2021-07" db="EMBL/GenBank/DDBJ databases">
        <authorList>
            <person name="Imarazene B."/>
            <person name="Zahm M."/>
            <person name="Klopp C."/>
            <person name="Cabau C."/>
            <person name="Beille S."/>
            <person name="Jouanno E."/>
            <person name="Castinel A."/>
            <person name="Lluch J."/>
            <person name="Gil L."/>
            <person name="Kuchtly C."/>
            <person name="Lopez Roques C."/>
            <person name="Donnadieu C."/>
            <person name="Parrinello H."/>
            <person name="Journot L."/>
            <person name="Du K."/>
            <person name="Schartl M."/>
            <person name="Retaux S."/>
            <person name="Guiguen Y."/>
        </authorList>
    </citation>
    <scope>NUCLEOTIDE SEQUENCE [LARGE SCALE GENOMIC DNA]</scope>
    <source>
        <strain evidence="16">Pach_M1</strain>
        <tissue evidence="16">Testis</tissue>
    </source>
</reference>
<dbReference type="InterPro" id="IPR018378">
    <property type="entry name" value="C-type_lectin_CS"/>
</dbReference>
<keyword evidence="6 12" id="KW-1133">Transmembrane helix</keyword>
<sequence>MKNMLVIFVLLLTISQCIAQKKGEMSFMIYNPYQSRCLGDNPRRLILCGESPRLQFRWTTENRIFNVGLKKCLGAESKSEGSDLKWYTCEANNDLQKWECKGFFRFGLKNENIYLSLRPDSFIFTMTRSPGTEGRWTNLPKKGTVCSQPYEAIYTIKGNALGRPCNFPFLFNNKWYSDCTTDFTSLPWCAVESEFDPNQLWGYCPSPRVNEFWKRNPLTNVYYQVNEDSALTWYQARKSCQQQEGDLVSITEPHQQTFISGLIKTTGPVLWTGLNSLESSGGWRWGNEQPLRYLKWMSGQPSSLPDHSCGVLSQLYGSEWSTAVCSEKHGYICQRGLPTPTVPPVVHTGSCYSPWIPYSGHCYLLSRTKRTWLEARDACRREGGDLLSILNVEEQSFTITQLGYTKTDELWIGLNDLKTSMLFEWSDRSSVVFALWDVNEPSSNAAFKEDCVSMRGEEGKWADQTCQKQYGYICKKKTHQKPFANDTVVTNPGCKPGWVRYGSYCYLLGSNTKTFGEAKKMCETTGSYLADITNRIENAFLVSLTGARPETHFWIGLSNMKDEHTFEWTNSTKVPFTHFNVGMPGGKQGCVAMTTGITAGLWDVLNCTNAEKYICKQKAEGVLTPEPPTTPAPTCSSNWYPVTNRNLCFKLFKVIEDQKKSWSEALDFCRELGGDLLSIHSASDLQAYTRMLTPAWIGYSIQDPSAGYEWSDGSSSSYENWSNGEPNNLNNVENCVKLEDMSWMSMPEEWNDISCDERMDWFCEIQKGEIPKEVDITRKSYNKTEDDWIIFKDNQYYFSEESFSMEEGRRICKGIHGDLVVINDDEERVFLWHLVKERKNAFYIGMHVDLDKSVSWLDGTPVVYQAWLQNQPAFLNNDEHCVKMTRFQGLWQTQNCGDPEGLVCERSGSIPANATAVPTDPPTGGCAPDWMQFQEKCYKIGLDLKTWTEARSYCKSIGGNLASINKRLQQAFLTSKMDDPNIPDLWNGLNSFVQNRLKWTDGSSVLFSDWAQEETEKEYRGRQYDMWTLRYGFKGQYCGVLGGAARAQLGKWLTKSCNETSGYICSRVVDRSFTPSPTDVPRTFIKLGNSSYMLVKTNMTWEEAQSHCQSVGANLASIRDAFTQSYIELQTHEFRQPIWIGLNSMETDGYFLWIDKFHLNMEKWDRYEPGQHPCVYVDVYGAWKTTLCNKTYYSMCKKSEEIAPTLPAQYSGVCPEDTEDEPKMTWLPYKGHCYAIVKRKESWSAASRICTTRGANLVSILDTMESTFIERCIRLFGDRYNSYWIGLFKTHAGHWLWLDKSVMDYTNWKSSEYEWFRHRNTPCVTIMESKWRKTDCDTDTEFICKTEKVLPTVLPTAPPTETVHTDGTFLIYNAYKNRCLGHSLQWLDVCDPHSVRQQFRWTSENRIFNVVQKKCLGTGSKKEGNTLQWYNCDGNNDLMKWECRTNSLFALMNETLYLSAQDNSISLILSRDPGEKGKWTRHGTTESVCSRPYEEMYTLQGNSFGRPCQFPFRYKNNWYADCTKEDSAKKRLWCAIESVYEVNELWGYCPTREKAGDDSWKKNPQTNVNYQVNDQSALTWDQARKSCQQQGGDLLSITEPHEQTFISGLIQQTGSVLWTGLNSLDSSRGWHWVNGQPLCYLKWMSGQPSSLPGHSCGVLSQLYGSEWSTAVCSEKHGYICQRGLITPTVPPVVHTGSCYSPWIPYSGHCYLLSRTKRTWLEAKDACRREGGDLLSILNVEEQSFTISQLGYAKEDELWIGFNDLKTSMLFEWSDHSNVPYALWDMNEPSHDSALKEDCVLLKGEEGKWADQNCQQKYGYICKKKSHLKPSTNDTVVSSPGCKPGWVRYGYYCYQAGSETKTFDEAKQMCEKTGSYLADITNRIENSFLVSLIGARPEKHFWVGLSNQKDKHTFEWTNTKAKVSFTHFNAGMPGGKQGCVAITTGMLAGLWDVLSCTNAEKYICKQKAEGVITTAAPPTTPAPSCPSEWNPVPNRDLCYKLFIVNRSKEKTWSEALAYCREVGGDLLSIHSAHDTQITRLVRTAWIGYSIQDPSAGYTWSDGSSSSYQAWMEGEPNNFNNVEKCATVNSNWFRGTPEWNDVHCEDKYDWFCEIRKGVTPKQVEITETKNYNRTEDGWIIYKDNHYYISSFAYESMEGGRKFCKSKHGDLVVINDEEERVFLWHQIRNAYSGGLYYIGMTIDMDKSLSWMDDSPIVFQAWAQNQPAFANNDENCVGMTNYQGLWKSMNCGDNAQVICKRSGSAPINATVAPTVPPTGGCAPEWVKIQDKCYKLNLEKKNWTDARSSCIRVGGNLASVSNSFQQDFLTSKMANEDGIPDLWLGLNSLVSGRFRWTDGSSVTFTGWSKDEPNRYVRFGKCVANGGRQRSEPGKWVTKACSELSGYICSRALDRLITPTPTELPKTFIKLENSSYMFVQTNMTWNEAQKHCTSLGANLASIRDAFTQSYLTVQVHNLNLPLWIGLNSMETDGYFRWIDNWHLQMERWDHYEPKKDRPCVYMDVNGKWKTALCNQTYYSVCKQSTDVAPTPPTQFPGRCPEETNGEPKMTWLPYRGHCYAFVTSETSWSVASGICLRRGGNLVTIQDTNETKFLENYISLFGNDRSDFCIGLFKTHDGHWKWLDNSVVDYTNWEESVNPDENHGDYDDDYHYSYSSKQCTVISSRTKQWRPVHCEHNSNMYICKTAKAVMRSTVPSDQPGESRTHAAVVSVVMVILVVAVLGVLAYAYYQKPKTRVASPTVVNPLYYTTETLQSEEKDTKNLLNNICIDE</sequence>
<dbReference type="SUPFAM" id="SSF50370">
    <property type="entry name" value="Ricin B-like lectins"/>
    <property type="match status" value="2"/>
</dbReference>
<keyword evidence="4 13" id="KW-0732">Signal</keyword>
<feature type="domain" description="C-type lectin" evidence="14">
    <location>
        <begin position="1848"/>
        <end position="1964"/>
    </location>
</feature>
<keyword evidence="8 11" id="KW-1015">Disulfide bond</keyword>
<feature type="domain" description="C-type lectin" evidence="14">
    <location>
        <begin position="644"/>
        <end position="764"/>
    </location>
</feature>
<feature type="domain" description="C-type lectin" evidence="14">
    <location>
        <begin position="1087"/>
        <end position="1197"/>
    </location>
</feature>
<evidence type="ECO:0000256" key="5">
    <source>
        <dbReference type="ARBA" id="ARBA00022737"/>
    </source>
</evidence>
<dbReference type="EMBL" id="JAICCE010000008">
    <property type="protein sequence ID" value="KAG9273996.1"/>
    <property type="molecule type" value="Genomic_DNA"/>
</dbReference>
<dbReference type="SMART" id="SM00034">
    <property type="entry name" value="CLECT"/>
    <property type="match status" value="16"/>
</dbReference>
<keyword evidence="10" id="KW-0325">Glycoprotein</keyword>
<feature type="domain" description="C-type lectin" evidence="14">
    <location>
        <begin position="2568"/>
        <end position="2689"/>
    </location>
</feature>
<evidence type="ECO:0000256" key="11">
    <source>
        <dbReference type="PROSITE-ProRule" id="PRU00479"/>
    </source>
</evidence>
<evidence type="ECO:0000313" key="17">
    <source>
        <dbReference type="Proteomes" id="UP000752171"/>
    </source>
</evidence>
<dbReference type="PANTHER" id="PTHR22803">
    <property type="entry name" value="MANNOSE, PHOSPHOLIPASE, LECTIN RECEPTOR RELATED"/>
    <property type="match status" value="1"/>
</dbReference>
<dbReference type="FunFam" id="2.10.10.10:FF:000001">
    <property type="entry name" value="Fibronectin 1a isoform 1"/>
    <property type="match status" value="1"/>
</dbReference>
<evidence type="ECO:0000259" key="14">
    <source>
        <dbReference type="PROSITE" id="PS50041"/>
    </source>
</evidence>
<feature type="disulfide bond" evidence="11">
    <location>
        <begin position="1522"/>
        <end position="1549"/>
    </location>
</feature>
<dbReference type="PROSITE" id="PS51092">
    <property type="entry name" value="FN2_2"/>
    <property type="match status" value="2"/>
</dbReference>
<evidence type="ECO:0000256" key="12">
    <source>
        <dbReference type="SAM" id="Phobius"/>
    </source>
</evidence>
<dbReference type="InterPro" id="IPR001304">
    <property type="entry name" value="C-type_lectin-like"/>
</dbReference>
<protein>
    <recommendedName>
        <fullName evidence="18">Mannose receptor, C type 1b</fullName>
    </recommendedName>
</protein>
<dbReference type="PROSITE" id="PS50231">
    <property type="entry name" value="RICIN_B_LECTIN"/>
    <property type="match status" value="2"/>
</dbReference>
<accession>A0A8T2LX97</accession>
<comment type="caution">
    <text evidence="11">Lacks conserved residue(s) required for the propagation of feature annotation.</text>
</comment>
<feature type="domain" description="C-type lectin" evidence="14">
    <location>
        <begin position="1570"/>
        <end position="1681"/>
    </location>
</feature>
<name>A0A8T2LX97_ASTMX</name>
<feature type="domain" description="C-type lectin" evidence="14">
    <location>
        <begin position="791"/>
        <end position="905"/>
    </location>
</feature>
<feature type="domain" description="C-type lectin" evidence="14">
    <location>
        <begin position="1229"/>
        <end position="1345"/>
    </location>
</feature>
<dbReference type="PROSITE" id="PS50041">
    <property type="entry name" value="C_TYPE_LECTIN_2"/>
    <property type="match status" value="16"/>
</dbReference>
<keyword evidence="3 12" id="KW-0812">Transmembrane</keyword>
<dbReference type="InterPro" id="IPR016187">
    <property type="entry name" value="CTDL_fold"/>
</dbReference>
<dbReference type="CDD" id="cd00062">
    <property type="entry name" value="FN2"/>
    <property type="match status" value="2"/>
</dbReference>
<keyword evidence="2" id="KW-0254">Endocytosis</keyword>
<evidence type="ECO:0000256" key="10">
    <source>
        <dbReference type="ARBA" id="ARBA00023180"/>
    </source>
</evidence>
<dbReference type="InterPro" id="IPR050111">
    <property type="entry name" value="C-type_lectin/snaclec_domain"/>
</dbReference>
<feature type="domain" description="Fibronectin type-II" evidence="15">
    <location>
        <begin position="160"/>
        <end position="206"/>
    </location>
</feature>
<evidence type="ECO:0000259" key="15">
    <source>
        <dbReference type="PROSITE" id="PS51092"/>
    </source>
</evidence>
<evidence type="ECO:0000256" key="2">
    <source>
        <dbReference type="ARBA" id="ARBA00022583"/>
    </source>
</evidence>
<feature type="transmembrane region" description="Helical" evidence="12">
    <location>
        <begin position="2720"/>
        <end position="2743"/>
    </location>
</feature>
<feature type="domain" description="C-type lectin" evidence="14">
    <location>
        <begin position="933"/>
        <end position="1066"/>
    </location>
</feature>
<dbReference type="InterPro" id="IPR013806">
    <property type="entry name" value="Kringle-like"/>
</dbReference>
<gene>
    <name evidence="16" type="ORF">AMEX_G10789</name>
</gene>
<feature type="domain" description="C-type lectin" evidence="14">
    <location>
        <begin position="1705"/>
        <end position="1822"/>
    </location>
</feature>
<dbReference type="Gene3D" id="2.80.10.50">
    <property type="match status" value="2"/>
</dbReference>
<organism evidence="16 17">
    <name type="scientific">Astyanax mexicanus</name>
    <name type="common">Blind cave fish</name>
    <name type="synonym">Astyanax fasciatus mexicanus</name>
    <dbReference type="NCBI Taxonomy" id="7994"/>
    <lineage>
        <taxon>Eukaryota</taxon>
        <taxon>Metazoa</taxon>
        <taxon>Chordata</taxon>
        <taxon>Craniata</taxon>
        <taxon>Vertebrata</taxon>
        <taxon>Euteleostomi</taxon>
        <taxon>Actinopterygii</taxon>
        <taxon>Neopterygii</taxon>
        <taxon>Teleostei</taxon>
        <taxon>Ostariophysi</taxon>
        <taxon>Characiformes</taxon>
        <taxon>Characoidei</taxon>
        <taxon>Acestrorhamphidae</taxon>
        <taxon>Acestrorhamphinae</taxon>
        <taxon>Astyanax</taxon>
    </lineage>
</organism>
<feature type="domain" description="C-type lectin" evidence="14">
    <location>
        <begin position="223"/>
        <end position="334"/>
    </location>
</feature>
<dbReference type="Gene3D" id="3.10.100.10">
    <property type="entry name" value="Mannose-Binding Protein A, subunit A"/>
    <property type="match status" value="16"/>
</dbReference>
<feature type="domain" description="C-type lectin" evidence="14">
    <location>
        <begin position="2139"/>
        <end position="2256"/>
    </location>
</feature>
<dbReference type="SMART" id="SM00059">
    <property type="entry name" value="FN2"/>
    <property type="match status" value="2"/>
</dbReference>
<proteinExistence type="predicted"/>
<dbReference type="GO" id="GO:0016020">
    <property type="term" value="C:membrane"/>
    <property type="evidence" value="ECO:0007669"/>
    <property type="project" value="UniProtKB-SubCell"/>
</dbReference>
<dbReference type="Gene3D" id="2.10.10.10">
    <property type="entry name" value="Fibronectin, type II, collagen-binding"/>
    <property type="match status" value="2"/>
</dbReference>
<dbReference type="InterPro" id="IPR016186">
    <property type="entry name" value="C-type_lectin-like/link_sf"/>
</dbReference>
<feature type="domain" description="C-type lectin" evidence="14">
    <location>
        <begin position="358"/>
        <end position="475"/>
    </location>
</feature>
<feature type="domain" description="Fibronectin type-II" evidence="15">
    <location>
        <begin position="1503"/>
        <end position="1551"/>
    </location>
</feature>
<feature type="signal peptide" evidence="13">
    <location>
        <begin position="1"/>
        <end position="19"/>
    </location>
</feature>